<proteinExistence type="predicted"/>
<reference evidence="1 2" key="1">
    <citation type="journal article" date="2020" name="IScience">
        <title>Genome Sequencing of the Endangered Kingdonia uniflora (Circaeasteraceae, Ranunculales) Reveals Potential Mechanisms of Evolutionary Specialization.</title>
        <authorList>
            <person name="Sun Y."/>
            <person name="Deng T."/>
            <person name="Zhang A."/>
            <person name="Moore M.J."/>
            <person name="Landis J.B."/>
            <person name="Lin N."/>
            <person name="Zhang H."/>
            <person name="Zhang X."/>
            <person name="Huang J."/>
            <person name="Zhang X."/>
            <person name="Sun H."/>
            <person name="Wang H."/>
        </authorList>
    </citation>
    <scope>NUCLEOTIDE SEQUENCE [LARGE SCALE GENOMIC DNA]</scope>
    <source>
        <strain evidence="1">TB1705</strain>
        <tissue evidence="1">Leaf</tissue>
    </source>
</reference>
<accession>A0A7J7NZ78</accession>
<gene>
    <name evidence="1" type="ORF">GIB67_002341</name>
</gene>
<comment type="caution">
    <text evidence="1">The sequence shown here is derived from an EMBL/GenBank/DDBJ whole genome shotgun (WGS) entry which is preliminary data.</text>
</comment>
<dbReference type="AlphaFoldDB" id="A0A7J7NZ78"/>
<keyword evidence="2" id="KW-1185">Reference proteome</keyword>
<dbReference type="Proteomes" id="UP000541444">
    <property type="component" value="Unassembled WGS sequence"/>
</dbReference>
<evidence type="ECO:0000313" key="2">
    <source>
        <dbReference type="Proteomes" id="UP000541444"/>
    </source>
</evidence>
<name>A0A7J7NZ78_9MAGN</name>
<evidence type="ECO:0000313" key="1">
    <source>
        <dbReference type="EMBL" id="KAF6172390.1"/>
    </source>
</evidence>
<protein>
    <submittedName>
        <fullName evidence="1">Uncharacterized protein</fullName>
    </submittedName>
</protein>
<dbReference type="EMBL" id="JACGCM010000430">
    <property type="protein sequence ID" value="KAF6172390.1"/>
    <property type="molecule type" value="Genomic_DNA"/>
</dbReference>
<sequence length="183" mass="21096">MDEVQLFTIDHFGGDIVCPKIGSIVSYVEGSMKLTSLRVHSSYEDFVTLLEETNEIHREDWKLYNFIHGCAWLSTTKDTGSGKGLSTTKVGGPLRYNSFLDPEPEYRDYPETNSKGLDPRSYTHLEFDFIVYHLFRYGVACNNHVESWNNVIVKVRDLPIHVFIEDCVESVRKCPTRIGRKLR</sequence>
<organism evidence="1 2">
    <name type="scientific">Kingdonia uniflora</name>
    <dbReference type="NCBI Taxonomy" id="39325"/>
    <lineage>
        <taxon>Eukaryota</taxon>
        <taxon>Viridiplantae</taxon>
        <taxon>Streptophyta</taxon>
        <taxon>Embryophyta</taxon>
        <taxon>Tracheophyta</taxon>
        <taxon>Spermatophyta</taxon>
        <taxon>Magnoliopsida</taxon>
        <taxon>Ranunculales</taxon>
        <taxon>Circaeasteraceae</taxon>
        <taxon>Kingdonia</taxon>
    </lineage>
</organism>